<keyword evidence="3" id="KW-1185">Reference proteome</keyword>
<dbReference type="RefSeq" id="WP_192462844.1">
    <property type="nucleotide sequence ID" value="NZ_JACYFJ010000005.1"/>
</dbReference>
<organism evidence="2 3">
    <name type="scientific">Euzebyella saccharophila</name>
    <dbReference type="NCBI Taxonomy" id="679664"/>
    <lineage>
        <taxon>Bacteria</taxon>
        <taxon>Pseudomonadati</taxon>
        <taxon>Bacteroidota</taxon>
        <taxon>Flavobacteriia</taxon>
        <taxon>Flavobacteriales</taxon>
        <taxon>Flavobacteriaceae</taxon>
        <taxon>Euzebyella</taxon>
    </lineage>
</organism>
<keyword evidence="1" id="KW-0812">Transmembrane</keyword>
<evidence type="ECO:0000313" key="3">
    <source>
        <dbReference type="Proteomes" id="UP001595814"/>
    </source>
</evidence>
<proteinExistence type="predicted"/>
<reference evidence="3" key="1">
    <citation type="journal article" date="2019" name="Int. J. Syst. Evol. Microbiol.">
        <title>The Global Catalogue of Microorganisms (GCM) 10K type strain sequencing project: providing services to taxonomists for standard genome sequencing and annotation.</title>
        <authorList>
            <consortium name="The Broad Institute Genomics Platform"/>
            <consortium name="The Broad Institute Genome Sequencing Center for Infectious Disease"/>
            <person name="Wu L."/>
            <person name="Ma J."/>
        </authorList>
    </citation>
    <scope>NUCLEOTIDE SEQUENCE [LARGE SCALE GENOMIC DNA]</scope>
    <source>
        <strain evidence="3">CECT 7477</strain>
    </source>
</reference>
<keyword evidence="1" id="KW-1133">Transmembrane helix</keyword>
<gene>
    <name evidence="2" type="ORF">ACFOUT_19195</name>
</gene>
<protein>
    <submittedName>
        <fullName evidence="2">CCC motif membrane protein</fullName>
    </submittedName>
</protein>
<feature type="transmembrane region" description="Helical" evidence="1">
    <location>
        <begin position="68"/>
        <end position="94"/>
    </location>
</feature>
<comment type="caution">
    <text evidence="2">The sequence shown here is derived from an EMBL/GenBank/DDBJ whole genome shotgun (WGS) entry which is preliminary data.</text>
</comment>
<evidence type="ECO:0000313" key="2">
    <source>
        <dbReference type="EMBL" id="MFC4098019.1"/>
    </source>
</evidence>
<dbReference type="Proteomes" id="UP001595814">
    <property type="component" value="Unassembled WGS sequence"/>
</dbReference>
<dbReference type="NCBIfam" id="NF040945">
    <property type="entry name" value="CCC_membrane"/>
    <property type="match status" value="1"/>
</dbReference>
<feature type="transmembrane region" description="Helical" evidence="1">
    <location>
        <begin position="12"/>
        <end position="39"/>
    </location>
</feature>
<keyword evidence="1" id="KW-0472">Membrane</keyword>
<name>A0ABV8JTQ1_9FLAO</name>
<sequence length="104" mass="10972">MNQQQLPGASTALTMGIIGVIAPFVCCGPFALIFGIIGLNSAKSAQKLYDENPNLYTGIENAKTGKTLSYICIGISIVLLLFTILYFGAIIAFFTTDGFGVGLD</sequence>
<accession>A0ABV8JTQ1</accession>
<dbReference type="EMBL" id="JBHSAW010000025">
    <property type="protein sequence ID" value="MFC4098019.1"/>
    <property type="molecule type" value="Genomic_DNA"/>
</dbReference>
<evidence type="ECO:0000256" key="1">
    <source>
        <dbReference type="SAM" id="Phobius"/>
    </source>
</evidence>